<dbReference type="GO" id="GO:0006287">
    <property type="term" value="P:base-excision repair, gap-filling"/>
    <property type="evidence" value="ECO:0007669"/>
    <property type="project" value="TreeGrafter"/>
</dbReference>
<evidence type="ECO:0000256" key="6">
    <source>
        <dbReference type="ARBA" id="ARBA00022705"/>
    </source>
</evidence>
<dbReference type="GO" id="GO:0008622">
    <property type="term" value="C:epsilon DNA polymerase complex"/>
    <property type="evidence" value="ECO:0007669"/>
    <property type="project" value="InterPro"/>
</dbReference>
<dbReference type="Gene3D" id="1.10.132.60">
    <property type="entry name" value="DNA polymerase family B, C-terminal domain"/>
    <property type="match status" value="1"/>
</dbReference>
<dbReference type="GO" id="GO:0008270">
    <property type="term" value="F:zinc ion binding"/>
    <property type="evidence" value="ECO:0007669"/>
    <property type="project" value="UniProtKB-KW"/>
</dbReference>
<dbReference type="Gene3D" id="3.30.342.10">
    <property type="entry name" value="DNA Polymerase, chain B, domain 1"/>
    <property type="match status" value="1"/>
</dbReference>
<evidence type="ECO:0000256" key="3">
    <source>
        <dbReference type="ARBA" id="ARBA00022485"/>
    </source>
</evidence>
<comment type="catalytic activity">
    <reaction evidence="15">
        <text>DNA(n) + a 2'-deoxyribonucleoside 5'-triphosphate = DNA(n+1) + diphosphate</text>
        <dbReference type="Rhea" id="RHEA:22508"/>
        <dbReference type="Rhea" id="RHEA-COMP:17339"/>
        <dbReference type="Rhea" id="RHEA-COMP:17340"/>
        <dbReference type="ChEBI" id="CHEBI:33019"/>
        <dbReference type="ChEBI" id="CHEBI:61560"/>
        <dbReference type="ChEBI" id="CHEBI:173112"/>
        <dbReference type="EC" id="2.7.7.7"/>
    </reaction>
</comment>
<dbReference type="GO" id="GO:0003677">
    <property type="term" value="F:DNA binding"/>
    <property type="evidence" value="ECO:0007669"/>
    <property type="project" value="UniProtKB-KW"/>
</dbReference>
<evidence type="ECO:0000256" key="12">
    <source>
        <dbReference type="ARBA" id="ARBA00023014"/>
    </source>
</evidence>
<evidence type="ECO:0000256" key="11">
    <source>
        <dbReference type="ARBA" id="ARBA00023004"/>
    </source>
</evidence>
<comment type="function">
    <text evidence="15">DNA polymerase II participates in chromosomal DNA replication.</text>
</comment>
<dbReference type="InterPro" id="IPR012337">
    <property type="entry name" value="RNaseH-like_sf"/>
</dbReference>
<dbReference type="InterPro" id="IPR013697">
    <property type="entry name" value="DNA_pol_e_suA_C"/>
</dbReference>
<gene>
    <name evidence="18" type="ORF">g.16131</name>
</gene>
<dbReference type="InterPro" id="IPR042087">
    <property type="entry name" value="DNA_pol_B_thumb"/>
</dbReference>
<evidence type="ECO:0000256" key="8">
    <source>
        <dbReference type="ARBA" id="ARBA00022771"/>
    </source>
</evidence>
<evidence type="ECO:0000256" key="5">
    <source>
        <dbReference type="ARBA" id="ARBA00022695"/>
    </source>
</evidence>
<dbReference type="CDD" id="cd05535">
    <property type="entry name" value="POLBc_epsilon"/>
    <property type="match status" value="1"/>
</dbReference>
<dbReference type="GO" id="GO:0000166">
    <property type="term" value="F:nucleotide binding"/>
    <property type="evidence" value="ECO:0007669"/>
    <property type="project" value="InterPro"/>
</dbReference>
<dbReference type="Pfam" id="PF08490">
    <property type="entry name" value="DUF1744"/>
    <property type="match status" value="1"/>
</dbReference>
<keyword evidence="9 15" id="KW-0862">Zinc</keyword>
<evidence type="ECO:0000313" key="18">
    <source>
        <dbReference type="EMBL" id="JAT69504.1"/>
    </source>
</evidence>
<dbReference type="Pfam" id="PF03104">
    <property type="entry name" value="DNA_pol_B_exo1"/>
    <property type="match status" value="1"/>
</dbReference>
<keyword evidence="3 15" id="KW-0004">4Fe-4S</keyword>
<dbReference type="InterPro" id="IPR055191">
    <property type="entry name" value="POL2_thumb"/>
</dbReference>
<evidence type="ECO:0000256" key="13">
    <source>
        <dbReference type="ARBA" id="ARBA00023125"/>
    </source>
</evidence>
<name>A0A1D1ZRB1_AUXPR</name>
<dbReference type="FunFam" id="1.10.132.60:FF:000003">
    <property type="entry name" value="DNA polymerase epsilon catalytic subunit"/>
    <property type="match status" value="1"/>
</dbReference>
<dbReference type="SUPFAM" id="SSF53098">
    <property type="entry name" value="Ribonuclease H-like"/>
    <property type="match status" value="1"/>
</dbReference>
<sequence>MSGTGSGTRPFGAHRGNMKARDASARSTHDRGKRRLNDIGNGSSHAHDAEPAPGIPAEEEEELALQDQMGFTEYSAGPPRLGWLVNLNTVQTVDKSSNAAISAIMGYFLSQDGTMFRSAFPFSPYFYLHVKAGQEAEVDSWLRRKHEGLILDTELVEREDLDLENHLSGAKRTLLRVSFRTQDQLSKVRRELMPILYRNKSKRGTASVAGEESSRRWNRKGQGAEDALLDMREHDVPHHVRFAIDTDVRCGAWYSVSAQQGRMSLEPRPEMVQRAEARVCAFDIETTKLPLQFPNAEHDQVFMISYMIDRQGYLITNREVVAEDIEDFEYTPKPEFEGPFTIFNCENEAALLKKWFEHMRETKPSIFVTYNGDFFDWPFIETRAHKHGLDMGAEIGFRCNRVSNETLSRSAVHMDCMHWVNRDSYLPQGSRGLKMVTKYKLGYDPVEVDPEDMVRFAAERPQSMASYSVSDAVATYYLYMTYVHPFILSLATIIPMPPDEVLRKGSGTLCEALLMVQAYKANVVAPNKHTSSTENMYGGRLLDSETYIGGKVEALESGVFRSDIPCKFRLSSAAYQGLLDNLDADLKYAIETEGKMDMGDVTNYAEIRAAIATQLEALRDCPIRDETPLIYHLDVAAMYPNIILTNRLQPSAITTDERCAACDFNKPGKTCLRPMEWVWRGETFSATRTEYFSLKTQLQSEMFPPLGPGAPQRSWYELTSEERSKNLKARLKGYCQKVYKRVLNKPTTELRSAGICQRENSFYYDTVESFRDRRYEYKGLNKEWKGRLDKAKASGNPIRIQEAADMCVLYDSLQLAHKCILNSFYGYVMRKGARWYSMEMAGVVTHTGANIIKRANELIGQIGRPLELDTDGIWCALPGSFPETFKFKSQSGKTFKLSYPCAMLNVMVAANNTNDQFAVLHDDRTKEYRTESRMSIEFEVDGPYKAMILPASKEEGKLIKKRYAVFNHDGTLAELKGFELKRRGELKLIKVFQAEIFDQFLRGDSLQGCYDAVAGVANRWLDMLDTQGTDLTDTELVDLISEMCVMSKSLEAYEGRKSCAVTCANRLSQFLGDERIKDKGLVCNYVIARNPSSAPTSGRAIPVAIFSTEPAIARTYLRRWCGDVPDSGPNSVPNVRGIVDWQYYRERLGSAIQKIITIPAAMQLIPNPVPRVAHPDWLLRKVREKTDTHKQRRLDAMLGPATAKPSIGLAGAPHAPVEEEQPRVQGYPVALRAAALSSEEDPASGEEAPSEACPSRHENYAQWLEVKKRLWRQGVEARKKRRTAAEPNHRRGGREGPAQNPEAGAGGLAGMLRQQAASAASLHWQVVGIDHTEQPGVYKCWAVLGGRMHAIPLRIPRTFFANLLAPPSHPLVADMGVLARRALPHGAAAATLVQIVMDEASFRAEQAALNERLLALRALRVYEDTLPPTYNACLQLGCVTAFNAPSEARNLGSGVDLAELGMKTVTECDYLEPGVLRHMALCQTSDAGRGLHLLILHVPVDQRLHIWVINPAPRSQAEITEGAATRVWTEATAAVLERGDHPAGTLPTQPAMDISYARSDAQAYTAINRLLLGLRDRALGPTLLLVSSPEESTLRQSLPSLRDWPTTAVSTPAQAVPFPALGWQLPALRAAASQALACPAWLEARLQAARYAHLPVASMGRDWAIDAADALFARQLRAAGHLLWVSTPDAATAGGSLAARPPDRAEALLLEEQRTRTEVAAPGVYRTVCCEVRLTHLAVNAVLEAAALSELEGTALVDDGKGCGAAFVVLRSLAQAWLDDASRHSNVCADTLLLNMYRWICSPASRLHDPALKQTVQSLMHKLLLHLVSELRRLGVTVVHADATSLILCTGKRNLAAAVGYIDYILETLGKRELLQYLSFTPTRMWHALLYKDRYDYIGIAARVPAVFMDALGQTGSLAEARLLQTHGEKLEVSAEELNAPRFDYHFTLKDFLPSALHATFMTLVTEFLWLPWQAAMQGLEKGPSQGGSQASKDTSQSLEAQTLWLRTALPNQFTSNLLKYVKYISMHVGANDGIEAHAFPERAGSHLSPEELGTPVMAFIKSICAVFSLDASVSDQVLVLRRQLLRMVHVKEFSAEAVFQDPCASLVLRDVICPHCQDCQDLDVCKDPQLQAHDWRCGACGAPRDPVEVESALGDALGTLCDASVLQDLQCLKCHSVATEHLRAQCDHCGGPLATCRPAAETLARVRVFERVARFHGMPVLEELAGWVLAQQGSTA</sequence>
<dbReference type="SMART" id="SM00486">
    <property type="entry name" value="POLBc"/>
    <property type="match status" value="1"/>
</dbReference>
<evidence type="ECO:0000256" key="16">
    <source>
        <dbReference type="SAM" id="MobiDB-lite"/>
    </source>
</evidence>
<dbReference type="FunFam" id="3.90.1600.10:FF:000006">
    <property type="entry name" value="DNA polymerase epsilon catalytic subunit"/>
    <property type="match status" value="1"/>
</dbReference>
<dbReference type="InterPro" id="IPR043502">
    <property type="entry name" value="DNA/RNA_pol_sf"/>
</dbReference>
<keyword evidence="12 15" id="KW-0411">Iron-sulfur</keyword>
<dbReference type="EMBL" id="GDKF01009118">
    <property type="protein sequence ID" value="JAT69504.1"/>
    <property type="molecule type" value="Transcribed_RNA"/>
</dbReference>
<comment type="similarity">
    <text evidence="2 15">Belongs to the DNA polymerase type-B family.</text>
</comment>
<reference evidence="18" key="1">
    <citation type="submission" date="2015-08" db="EMBL/GenBank/DDBJ databases">
        <authorList>
            <person name="Babu N.S."/>
            <person name="Beckwith C.J."/>
            <person name="Beseler K.G."/>
            <person name="Brison A."/>
            <person name="Carone J.V."/>
            <person name="Caskin T.P."/>
            <person name="Diamond M."/>
            <person name="Durham M.E."/>
            <person name="Foxe J.M."/>
            <person name="Go M."/>
            <person name="Henderson B.A."/>
            <person name="Jones I.B."/>
            <person name="McGettigan J.A."/>
            <person name="Micheletti S.J."/>
            <person name="Nasrallah M.E."/>
            <person name="Ortiz D."/>
            <person name="Piller C.R."/>
            <person name="Privatt S.R."/>
            <person name="Schneider S.L."/>
            <person name="Sharp S."/>
            <person name="Smith T.C."/>
            <person name="Stanton J.D."/>
            <person name="Ullery H.E."/>
            <person name="Wilson R.J."/>
            <person name="Serrano M.G."/>
            <person name="Buck G."/>
            <person name="Lee V."/>
            <person name="Wang Y."/>
            <person name="Carvalho R."/>
            <person name="Voegtly L."/>
            <person name="Shi R."/>
            <person name="Duckworth R."/>
            <person name="Johnson A."/>
            <person name="Loviza R."/>
            <person name="Walstead R."/>
            <person name="Shah Z."/>
            <person name="Kiflezghi M."/>
            <person name="Wade K."/>
            <person name="Ball S.L."/>
            <person name="Bradley K.W."/>
            <person name="Asai D.J."/>
            <person name="Bowman C.A."/>
            <person name="Russell D.A."/>
            <person name="Pope W.H."/>
            <person name="Jacobs-Sera D."/>
            <person name="Hendrix R.W."/>
            <person name="Hatfull G.F."/>
        </authorList>
    </citation>
    <scope>NUCLEOTIDE SEQUENCE</scope>
</reference>
<evidence type="ECO:0000259" key="17">
    <source>
        <dbReference type="SMART" id="SM01159"/>
    </source>
</evidence>
<dbReference type="EC" id="2.7.7.7" evidence="15"/>
<feature type="region of interest" description="Disordered" evidence="16">
    <location>
        <begin position="1275"/>
        <end position="1306"/>
    </location>
</feature>
<accession>A0A1D1ZRB1</accession>
<dbReference type="InterPro" id="IPR023211">
    <property type="entry name" value="DNA_pol_palm_dom_sf"/>
</dbReference>
<keyword evidence="10 15" id="KW-0239">DNA-directed DNA polymerase</keyword>
<comment type="subcellular location">
    <subcellularLocation>
        <location evidence="1 15">Nucleus</location>
    </subcellularLocation>
</comment>
<evidence type="ECO:0000256" key="10">
    <source>
        <dbReference type="ARBA" id="ARBA00022932"/>
    </source>
</evidence>
<dbReference type="CDD" id="cd05779">
    <property type="entry name" value="DNA_polB_epsilon_exo"/>
    <property type="match status" value="1"/>
</dbReference>
<dbReference type="GO" id="GO:0006297">
    <property type="term" value="P:nucleotide-excision repair, DNA gap filling"/>
    <property type="evidence" value="ECO:0007669"/>
    <property type="project" value="TreeGrafter"/>
</dbReference>
<feature type="region of interest" description="Disordered" evidence="16">
    <location>
        <begin position="1"/>
        <end position="54"/>
    </location>
</feature>
<dbReference type="PANTHER" id="PTHR10670:SF0">
    <property type="entry name" value="DNA POLYMERASE EPSILON CATALYTIC SUBUNIT A"/>
    <property type="match status" value="1"/>
</dbReference>
<dbReference type="GO" id="GO:0006272">
    <property type="term" value="P:leading strand elongation"/>
    <property type="evidence" value="ECO:0007669"/>
    <property type="project" value="TreeGrafter"/>
</dbReference>
<feature type="domain" description="DNA polymerase epsilon catalytic subunit A C-terminal" evidence="17">
    <location>
        <begin position="1523"/>
        <end position="1900"/>
    </location>
</feature>
<dbReference type="PANTHER" id="PTHR10670">
    <property type="entry name" value="DNA POLYMERASE EPSILON CATALYTIC SUBUNIT A"/>
    <property type="match status" value="1"/>
</dbReference>
<dbReference type="SMART" id="SM01159">
    <property type="entry name" value="DUF1744"/>
    <property type="match status" value="1"/>
</dbReference>
<dbReference type="GO" id="GO:0003887">
    <property type="term" value="F:DNA-directed DNA polymerase activity"/>
    <property type="evidence" value="ECO:0007669"/>
    <property type="project" value="UniProtKB-KW"/>
</dbReference>
<evidence type="ECO:0000256" key="14">
    <source>
        <dbReference type="ARBA" id="ARBA00023242"/>
    </source>
</evidence>
<dbReference type="Pfam" id="PF22912">
    <property type="entry name" value="zf-DPOE"/>
    <property type="match status" value="1"/>
</dbReference>
<dbReference type="InterPro" id="IPR036397">
    <property type="entry name" value="RNaseH_sf"/>
</dbReference>
<evidence type="ECO:0000256" key="1">
    <source>
        <dbReference type="ARBA" id="ARBA00004123"/>
    </source>
</evidence>
<dbReference type="Pfam" id="PF22634">
    <property type="entry name" value="POL2_thumb"/>
    <property type="match status" value="1"/>
</dbReference>
<dbReference type="InterPro" id="IPR054475">
    <property type="entry name" value="Znf-DPOE"/>
</dbReference>
<keyword evidence="6 15" id="KW-0235">DNA replication</keyword>
<dbReference type="GO" id="GO:0000278">
    <property type="term" value="P:mitotic cell cycle"/>
    <property type="evidence" value="ECO:0007669"/>
    <property type="project" value="TreeGrafter"/>
</dbReference>
<feature type="compositionally biased region" description="Basic and acidic residues" evidence="16">
    <location>
        <begin position="19"/>
        <end position="30"/>
    </location>
</feature>
<dbReference type="SUPFAM" id="SSF56672">
    <property type="entry name" value="DNA/RNA polymerases"/>
    <property type="match status" value="1"/>
</dbReference>
<keyword evidence="4 15" id="KW-0808">Transferase</keyword>
<dbReference type="Gene3D" id="3.30.420.10">
    <property type="entry name" value="Ribonuclease H-like superfamily/Ribonuclease H"/>
    <property type="match status" value="1"/>
</dbReference>
<keyword evidence="11 15" id="KW-0408">Iron</keyword>
<dbReference type="Gene3D" id="3.90.1600.10">
    <property type="entry name" value="Palm domain of DNA polymerase"/>
    <property type="match status" value="1"/>
</dbReference>
<dbReference type="Pfam" id="PF23250">
    <property type="entry name" value="zf_DPOE_2"/>
    <property type="match status" value="1"/>
</dbReference>
<organism evidence="18">
    <name type="scientific">Auxenochlorella protothecoides</name>
    <name type="common">Green microalga</name>
    <name type="synonym">Chlorella protothecoides</name>
    <dbReference type="NCBI Taxonomy" id="3075"/>
    <lineage>
        <taxon>Eukaryota</taxon>
        <taxon>Viridiplantae</taxon>
        <taxon>Chlorophyta</taxon>
        <taxon>core chlorophytes</taxon>
        <taxon>Trebouxiophyceae</taxon>
        <taxon>Chlorellales</taxon>
        <taxon>Chlorellaceae</taxon>
        <taxon>Auxenochlorella</taxon>
    </lineage>
</organism>
<keyword evidence="8 15" id="KW-0863">Zinc-finger</keyword>
<protein>
    <recommendedName>
        <fullName evidence="15">DNA polymerase epsilon catalytic subunit</fullName>
        <ecNumber evidence="15">2.7.7.7</ecNumber>
    </recommendedName>
</protein>
<keyword evidence="13 15" id="KW-0238">DNA-binding</keyword>
<evidence type="ECO:0000256" key="9">
    <source>
        <dbReference type="ARBA" id="ARBA00022833"/>
    </source>
</evidence>
<evidence type="ECO:0000256" key="2">
    <source>
        <dbReference type="ARBA" id="ARBA00005755"/>
    </source>
</evidence>
<evidence type="ECO:0000256" key="4">
    <source>
        <dbReference type="ARBA" id="ARBA00022679"/>
    </source>
</evidence>
<comment type="cofactor">
    <cofactor evidence="15">
        <name>[4Fe-4S] cluster</name>
        <dbReference type="ChEBI" id="CHEBI:49883"/>
    </cofactor>
</comment>
<feature type="region of interest" description="Disordered" evidence="16">
    <location>
        <begin position="1235"/>
        <end position="1256"/>
    </location>
</feature>
<dbReference type="GO" id="GO:0008310">
    <property type="term" value="F:single-stranded DNA 3'-5' DNA exonuclease activity"/>
    <property type="evidence" value="ECO:0007669"/>
    <property type="project" value="TreeGrafter"/>
</dbReference>
<keyword evidence="5 15" id="KW-0548">Nucleotidyltransferase</keyword>
<proteinExistence type="inferred from homology"/>
<dbReference type="FunFam" id="3.30.420.10:FF:000010">
    <property type="entry name" value="DNA polymerase epsilon catalytic subunit"/>
    <property type="match status" value="1"/>
</dbReference>
<keyword evidence="14 15" id="KW-0539">Nucleus</keyword>
<dbReference type="InterPro" id="IPR006172">
    <property type="entry name" value="DNA-dir_DNA_pol_B"/>
</dbReference>
<evidence type="ECO:0000256" key="15">
    <source>
        <dbReference type="RuleBase" id="RU365029"/>
    </source>
</evidence>
<dbReference type="InterPro" id="IPR029703">
    <property type="entry name" value="POL2"/>
</dbReference>
<dbReference type="GO" id="GO:0051539">
    <property type="term" value="F:4 iron, 4 sulfur cluster binding"/>
    <property type="evidence" value="ECO:0007669"/>
    <property type="project" value="UniProtKB-KW"/>
</dbReference>
<evidence type="ECO:0000256" key="7">
    <source>
        <dbReference type="ARBA" id="ARBA00022723"/>
    </source>
</evidence>
<dbReference type="GO" id="GO:0045004">
    <property type="term" value="P:DNA replication proofreading"/>
    <property type="evidence" value="ECO:0007669"/>
    <property type="project" value="TreeGrafter"/>
</dbReference>
<dbReference type="InterPro" id="IPR006133">
    <property type="entry name" value="DNA-dir_DNA_pol_B_exonuc"/>
</dbReference>
<keyword evidence="7 15" id="KW-0479">Metal-binding</keyword>